<organism evidence="1 2">
    <name type="scientific">Xyrichtys novacula</name>
    <name type="common">Pearly razorfish</name>
    <name type="synonym">Hemipteronotus novacula</name>
    <dbReference type="NCBI Taxonomy" id="13765"/>
    <lineage>
        <taxon>Eukaryota</taxon>
        <taxon>Metazoa</taxon>
        <taxon>Chordata</taxon>
        <taxon>Craniata</taxon>
        <taxon>Vertebrata</taxon>
        <taxon>Euteleostomi</taxon>
        <taxon>Actinopterygii</taxon>
        <taxon>Neopterygii</taxon>
        <taxon>Teleostei</taxon>
        <taxon>Neoteleostei</taxon>
        <taxon>Acanthomorphata</taxon>
        <taxon>Eupercaria</taxon>
        <taxon>Labriformes</taxon>
        <taxon>Labridae</taxon>
        <taxon>Xyrichtys</taxon>
    </lineage>
</organism>
<name>A0AAV1G0Q0_XYRNO</name>
<evidence type="ECO:0000313" key="2">
    <source>
        <dbReference type="Proteomes" id="UP001178508"/>
    </source>
</evidence>
<dbReference type="Proteomes" id="UP001178508">
    <property type="component" value="Chromosome 11"/>
</dbReference>
<proteinExistence type="predicted"/>
<sequence length="66" mass="7157">MAARSRSSIGLSRCQSASLPLHFVRLSGSPSPSYWLREAAASTAVKKTPTMVKNGLSLRFKSTLVY</sequence>
<reference evidence="1" key="1">
    <citation type="submission" date="2023-08" db="EMBL/GenBank/DDBJ databases">
        <authorList>
            <person name="Alioto T."/>
            <person name="Alioto T."/>
            <person name="Gomez Garrido J."/>
        </authorList>
    </citation>
    <scope>NUCLEOTIDE SEQUENCE</scope>
</reference>
<gene>
    <name evidence="1" type="ORF">XNOV1_A010296</name>
</gene>
<evidence type="ECO:0000313" key="1">
    <source>
        <dbReference type="EMBL" id="CAJ1066933.1"/>
    </source>
</evidence>
<dbReference type="AlphaFoldDB" id="A0AAV1G0Q0"/>
<accession>A0AAV1G0Q0</accession>
<protein>
    <submittedName>
        <fullName evidence="1">Uncharacterized protein</fullName>
    </submittedName>
</protein>
<dbReference type="EMBL" id="OY660874">
    <property type="protein sequence ID" value="CAJ1066933.1"/>
    <property type="molecule type" value="Genomic_DNA"/>
</dbReference>
<keyword evidence="2" id="KW-1185">Reference proteome</keyword>